<evidence type="ECO:0000256" key="1">
    <source>
        <dbReference type="ARBA" id="ARBA00008857"/>
    </source>
</evidence>
<comment type="similarity">
    <text evidence="1">Belongs to the 'phage' integrase family.</text>
</comment>
<feature type="domain" description="Tyr recombinase" evidence="4">
    <location>
        <begin position="1"/>
        <end position="178"/>
    </location>
</feature>
<dbReference type="InterPro" id="IPR011010">
    <property type="entry name" value="DNA_brk_join_enz"/>
</dbReference>
<dbReference type="InterPro" id="IPR002104">
    <property type="entry name" value="Integrase_catalytic"/>
</dbReference>
<evidence type="ECO:0000259" key="4">
    <source>
        <dbReference type="PROSITE" id="PS51898"/>
    </source>
</evidence>
<reference evidence="5" key="1">
    <citation type="journal article" date="2024" name="Nature">
        <title>Anoxygenic phototroph of the Chloroflexota uses a type I reaction centre.</title>
        <authorList>
            <person name="Tsuji J.M."/>
            <person name="Shaw N.A."/>
            <person name="Nagashima S."/>
            <person name="Venkiteswaran J.J."/>
            <person name="Schiff S.L."/>
            <person name="Watanabe T."/>
            <person name="Fukui M."/>
            <person name="Hanada S."/>
            <person name="Tank M."/>
            <person name="Neufeld J.D."/>
        </authorList>
    </citation>
    <scope>NUCLEOTIDE SEQUENCE</scope>
    <source>
        <strain evidence="5">L227-S17</strain>
    </source>
</reference>
<dbReference type="InterPro" id="IPR050090">
    <property type="entry name" value="Tyrosine_recombinase_XerCD"/>
</dbReference>
<organism evidence="5 6">
    <name type="scientific">Candidatus Chlorohelix allophototropha</name>
    <dbReference type="NCBI Taxonomy" id="3003348"/>
    <lineage>
        <taxon>Bacteria</taxon>
        <taxon>Bacillati</taxon>
        <taxon>Chloroflexota</taxon>
        <taxon>Chloroflexia</taxon>
        <taxon>Candidatus Chloroheliales</taxon>
        <taxon>Candidatus Chloroheliaceae</taxon>
        <taxon>Candidatus Chlorohelix</taxon>
    </lineage>
</organism>
<name>A0ABY9BB75_9CHLR</name>
<dbReference type="PANTHER" id="PTHR30349">
    <property type="entry name" value="PHAGE INTEGRASE-RELATED"/>
    <property type="match status" value="1"/>
</dbReference>
<accession>A0ABY9BB75</accession>
<keyword evidence="6" id="KW-1185">Reference proteome</keyword>
<protein>
    <submittedName>
        <fullName evidence="5">Tyrosine-type recombinase/integrase</fullName>
    </submittedName>
</protein>
<evidence type="ECO:0000313" key="6">
    <source>
        <dbReference type="Proteomes" id="UP001431572"/>
    </source>
</evidence>
<dbReference type="EMBL" id="CP128400">
    <property type="protein sequence ID" value="WJW69971.1"/>
    <property type="molecule type" value="Genomic_DNA"/>
</dbReference>
<dbReference type="PROSITE" id="PS51898">
    <property type="entry name" value="TYR_RECOMBINASE"/>
    <property type="match status" value="1"/>
</dbReference>
<dbReference type="Proteomes" id="UP001431572">
    <property type="component" value="Chromosome 2"/>
</dbReference>
<dbReference type="Gene3D" id="1.10.443.10">
    <property type="entry name" value="Intergrase catalytic core"/>
    <property type="match status" value="1"/>
</dbReference>
<dbReference type="PANTHER" id="PTHR30349:SF41">
    <property type="entry name" value="INTEGRASE_RECOMBINASE PROTEIN MJ0367-RELATED"/>
    <property type="match status" value="1"/>
</dbReference>
<evidence type="ECO:0000256" key="2">
    <source>
        <dbReference type="ARBA" id="ARBA00023125"/>
    </source>
</evidence>
<evidence type="ECO:0000313" key="5">
    <source>
        <dbReference type="EMBL" id="WJW69971.1"/>
    </source>
</evidence>
<proteinExistence type="inferred from homology"/>
<dbReference type="SUPFAM" id="SSF56349">
    <property type="entry name" value="DNA breaking-rejoining enzymes"/>
    <property type="match status" value="1"/>
</dbReference>
<dbReference type="InterPro" id="IPR013762">
    <property type="entry name" value="Integrase-like_cat_sf"/>
</dbReference>
<keyword evidence="2" id="KW-0238">DNA-binding</keyword>
<gene>
    <name evidence="5" type="ORF">OZ401_002741</name>
</gene>
<sequence>MLKACDRASVKGLRDYALLAFYLYTGRRRSEIAQLCWQDLRAGSEAGKLDYHYTGKGHKSSWREIPPPVWSALQSYLKAAGRLETMRPDSPLFVAPQHQSAEERPLAPITINQIVHRAASLAGLEHIKVHSLRHTAAKLRRRSGADLEEVSQFLDHSSIATTQIYINSLEAVKDVSWQGVEALIGAKSIELITFCIILE</sequence>
<dbReference type="Pfam" id="PF00589">
    <property type="entry name" value="Phage_integrase"/>
    <property type="match status" value="1"/>
</dbReference>
<evidence type="ECO:0000256" key="3">
    <source>
        <dbReference type="ARBA" id="ARBA00023172"/>
    </source>
</evidence>
<keyword evidence="3" id="KW-0233">DNA recombination</keyword>